<dbReference type="EMBL" id="AP019868">
    <property type="protein sequence ID" value="BBN03871.1"/>
    <property type="molecule type" value="Genomic_DNA"/>
</dbReference>
<proteinExistence type="predicted"/>
<sequence>MTFFPKIFYLLFKIIIHYISFQVAGPFPIRLALAEKKNLPSRSRPLELFVTNVSSLQEILRAHVAVCRIHGPCRGKAEGGRVLLNPGRG</sequence>
<gene>
    <name evidence="2" type="ORF">Mp_3g00220</name>
</gene>
<keyword evidence="1" id="KW-1133">Transmembrane helix</keyword>
<name>A0AAF6AVT7_MARPO</name>
<dbReference type="AlphaFoldDB" id="A0AAF6AVT7"/>
<keyword evidence="1" id="KW-0812">Transmembrane</keyword>
<protein>
    <submittedName>
        <fullName evidence="2">Uncharacterized protein</fullName>
    </submittedName>
</protein>
<dbReference type="Proteomes" id="UP001162541">
    <property type="component" value="Chromosome 3"/>
</dbReference>
<keyword evidence="1" id="KW-0472">Membrane</keyword>
<accession>A0AAF6AVT7</accession>
<evidence type="ECO:0000256" key="1">
    <source>
        <dbReference type="SAM" id="Phobius"/>
    </source>
</evidence>
<feature type="transmembrane region" description="Helical" evidence="1">
    <location>
        <begin position="6"/>
        <end position="33"/>
    </location>
</feature>
<evidence type="ECO:0000313" key="2">
    <source>
        <dbReference type="EMBL" id="BBN03871.1"/>
    </source>
</evidence>
<organism evidence="2 3">
    <name type="scientific">Marchantia polymorpha subsp. ruderalis</name>
    <dbReference type="NCBI Taxonomy" id="1480154"/>
    <lineage>
        <taxon>Eukaryota</taxon>
        <taxon>Viridiplantae</taxon>
        <taxon>Streptophyta</taxon>
        <taxon>Embryophyta</taxon>
        <taxon>Marchantiophyta</taxon>
        <taxon>Marchantiopsida</taxon>
        <taxon>Marchantiidae</taxon>
        <taxon>Marchantiales</taxon>
        <taxon>Marchantiaceae</taxon>
        <taxon>Marchantia</taxon>
    </lineage>
</organism>
<reference evidence="3" key="1">
    <citation type="journal article" date="2020" name="Curr. Biol.">
        <title>Chromatin organization in early land plants reveals an ancestral association between H3K27me3, transposons, and constitutive heterochromatin.</title>
        <authorList>
            <person name="Montgomery S.A."/>
            <person name="Tanizawa Y."/>
            <person name="Galik B."/>
            <person name="Wang N."/>
            <person name="Ito T."/>
            <person name="Mochizuki T."/>
            <person name="Akimcheva S."/>
            <person name="Bowman J.L."/>
            <person name="Cognat V."/>
            <person name="Marechal-Drouard L."/>
            <person name="Ekker H."/>
            <person name="Hong S.F."/>
            <person name="Kohchi T."/>
            <person name="Lin S.S."/>
            <person name="Liu L.D."/>
            <person name="Nakamura Y."/>
            <person name="Valeeva L.R."/>
            <person name="Shakirov E.V."/>
            <person name="Shippen D.E."/>
            <person name="Wei W.L."/>
            <person name="Yagura M."/>
            <person name="Yamaoka S."/>
            <person name="Yamato K.T."/>
            <person name="Liu C."/>
            <person name="Berger F."/>
        </authorList>
    </citation>
    <scope>NUCLEOTIDE SEQUENCE [LARGE SCALE GENOMIC DNA]</scope>
    <source>
        <strain evidence="3">Tak-1</strain>
    </source>
</reference>
<evidence type="ECO:0000313" key="3">
    <source>
        <dbReference type="Proteomes" id="UP001162541"/>
    </source>
</evidence>